<sequence length="131" mass="15205">MDMDWKGLSLNPMNKNAVTILEMYPVLIDWKALSTNCNAMHLLESNPDKIDWEELQENPSHRAFQMVLERNSGMALIWSINSSMNYALMNLKQGHPKLVDLYEYLYRLARRVAKEMKRCPGARYAAILGAW</sequence>
<dbReference type="EMBL" id="JH993007">
    <property type="protein sequence ID" value="EKX43914.1"/>
    <property type="molecule type" value="Genomic_DNA"/>
</dbReference>
<dbReference type="PaxDb" id="55529-EKX43914"/>
<dbReference type="RefSeq" id="XP_005830894.1">
    <property type="nucleotide sequence ID" value="XM_005830837.1"/>
</dbReference>
<dbReference type="Proteomes" id="UP000011087">
    <property type="component" value="Unassembled WGS sequence"/>
</dbReference>
<evidence type="ECO:0000313" key="2">
    <source>
        <dbReference type="EnsemblProtists" id="EKX43914"/>
    </source>
</evidence>
<keyword evidence="3" id="KW-1185">Reference proteome</keyword>
<dbReference type="HOGENOM" id="CLU_1931564_0_0_1"/>
<gene>
    <name evidence="1" type="ORF">GUITHDRAFT_110027</name>
</gene>
<accession>L1J736</accession>
<organism evidence="1">
    <name type="scientific">Guillardia theta (strain CCMP2712)</name>
    <name type="common">Cryptophyte</name>
    <dbReference type="NCBI Taxonomy" id="905079"/>
    <lineage>
        <taxon>Eukaryota</taxon>
        <taxon>Cryptophyceae</taxon>
        <taxon>Pyrenomonadales</taxon>
        <taxon>Geminigeraceae</taxon>
        <taxon>Guillardia</taxon>
    </lineage>
</organism>
<evidence type="ECO:0000313" key="3">
    <source>
        <dbReference type="Proteomes" id="UP000011087"/>
    </source>
</evidence>
<protein>
    <submittedName>
        <fullName evidence="1 2">Uncharacterized protein</fullName>
    </submittedName>
</protein>
<dbReference type="EnsemblProtists" id="EKX43914">
    <property type="protein sequence ID" value="EKX43914"/>
    <property type="gene ID" value="GUITHDRAFT_110027"/>
</dbReference>
<dbReference type="KEGG" id="gtt:GUITHDRAFT_110027"/>
<reference evidence="2" key="3">
    <citation type="submission" date="2016-03" db="UniProtKB">
        <authorList>
            <consortium name="EnsemblProtists"/>
        </authorList>
    </citation>
    <scope>IDENTIFICATION</scope>
</reference>
<reference evidence="1 3" key="1">
    <citation type="journal article" date="2012" name="Nature">
        <title>Algal genomes reveal evolutionary mosaicism and the fate of nucleomorphs.</title>
        <authorList>
            <consortium name="DOE Joint Genome Institute"/>
            <person name="Curtis B.A."/>
            <person name="Tanifuji G."/>
            <person name="Burki F."/>
            <person name="Gruber A."/>
            <person name="Irimia M."/>
            <person name="Maruyama S."/>
            <person name="Arias M.C."/>
            <person name="Ball S.G."/>
            <person name="Gile G.H."/>
            <person name="Hirakawa Y."/>
            <person name="Hopkins J.F."/>
            <person name="Kuo A."/>
            <person name="Rensing S.A."/>
            <person name="Schmutz J."/>
            <person name="Symeonidi A."/>
            <person name="Elias M."/>
            <person name="Eveleigh R.J."/>
            <person name="Herman E.K."/>
            <person name="Klute M.J."/>
            <person name="Nakayama T."/>
            <person name="Obornik M."/>
            <person name="Reyes-Prieto A."/>
            <person name="Armbrust E.V."/>
            <person name="Aves S.J."/>
            <person name="Beiko R.G."/>
            <person name="Coutinho P."/>
            <person name="Dacks J.B."/>
            <person name="Durnford D.G."/>
            <person name="Fast N.M."/>
            <person name="Green B.R."/>
            <person name="Grisdale C.J."/>
            <person name="Hempel F."/>
            <person name="Henrissat B."/>
            <person name="Hoppner M.P."/>
            <person name="Ishida K."/>
            <person name="Kim E."/>
            <person name="Koreny L."/>
            <person name="Kroth P.G."/>
            <person name="Liu Y."/>
            <person name="Malik S.B."/>
            <person name="Maier U.G."/>
            <person name="McRose D."/>
            <person name="Mock T."/>
            <person name="Neilson J.A."/>
            <person name="Onodera N.T."/>
            <person name="Poole A.M."/>
            <person name="Pritham E.J."/>
            <person name="Richards T.A."/>
            <person name="Rocap G."/>
            <person name="Roy S.W."/>
            <person name="Sarai C."/>
            <person name="Schaack S."/>
            <person name="Shirato S."/>
            <person name="Slamovits C.H."/>
            <person name="Spencer D.F."/>
            <person name="Suzuki S."/>
            <person name="Worden A.Z."/>
            <person name="Zauner S."/>
            <person name="Barry K."/>
            <person name="Bell C."/>
            <person name="Bharti A.K."/>
            <person name="Crow J.A."/>
            <person name="Grimwood J."/>
            <person name="Kramer R."/>
            <person name="Lindquist E."/>
            <person name="Lucas S."/>
            <person name="Salamov A."/>
            <person name="McFadden G.I."/>
            <person name="Lane C.E."/>
            <person name="Keeling P.J."/>
            <person name="Gray M.W."/>
            <person name="Grigoriev I.V."/>
            <person name="Archibald J.M."/>
        </authorList>
    </citation>
    <scope>NUCLEOTIDE SEQUENCE</scope>
    <source>
        <strain evidence="1 3">CCMP2712</strain>
    </source>
</reference>
<reference evidence="3" key="2">
    <citation type="submission" date="2012-11" db="EMBL/GenBank/DDBJ databases">
        <authorList>
            <person name="Kuo A."/>
            <person name="Curtis B.A."/>
            <person name="Tanifuji G."/>
            <person name="Burki F."/>
            <person name="Gruber A."/>
            <person name="Irimia M."/>
            <person name="Maruyama S."/>
            <person name="Arias M.C."/>
            <person name="Ball S.G."/>
            <person name="Gile G.H."/>
            <person name="Hirakawa Y."/>
            <person name="Hopkins J.F."/>
            <person name="Rensing S.A."/>
            <person name="Schmutz J."/>
            <person name="Symeonidi A."/>
            <person name="Elias M."/>
            <person name="Eveleigh R.J."/>
            <person name="Herman E.K."/>
            <person name="Klute M.J."/>
            <person name="Nakayama T."/>
            <person name="Obornik M."/>
            <person name="Reyes-Prieto A."/>
            <person name="Armbrust E.V."/>
            <person name="Aves S.J."/>
            <person name="Beiko R.G."/>
            <person name="Coutinho P."/>
            <person name="Dacks J.B."/>
            <person name="Durnford D.G."/>
            <person name="Fast N.M."/>
            <person name="Green B.R."/>
            <person name="Grisdale C."/>
            <person name="Hempe F."/>
            <person name="Henrissat B."/>
            <person name="Hoppner M.P."/>
            <person name="Ishida K.-I."/>
            <person name="Kim E."/>
            <person name="Koreny L."/>
            <person name="Kroth P.G."/>
            <person name="Liu Y."/>
            <person name="Malik S.-B."/>
            <person name="Maier U.G."/>
            <person name="McRose D."/>
            <person name="Mock T."/>
            <person name="Neilson J.A."/>
            <person name="Onodera N.T."/>
            <person name="Poole A.M."/>
            <person name="Pritham E.J."/>
            <person name="Richards T.A."/>
            <person name="Rocap G."/>
            <person name="Roy S.W."/>
            <person name="Sarai C."/>
            <person name="Schaack S."/>
            <person name="Shirato S."/>
            <person name="Slamovits C.H."/>
            <person name="Spencer D.F."/>
            <person name="Suzuki S."/>
            <person name="Worden A.Z."/>
            <person name="Zauner S."/>
            <person name="Barry K."/>
            <person name="Bell C."/>
            <person name="Bharti A.K."/>
            <person name="Crow J.A."/>
            <person name="Grimwood J."/>
            <person name="Kramer R."/>
            <person name="Lindquist E."/>
            <person name="Lucas S."/>
            <person name="Salamov A."/>
            <person name="McFadden G.I."/>
            <person name="Lane C.E."/>
            <person name="Keeling P.J."/>
            <person name="Gray M.W."/>
            <person name="Grigoriev I.V."/>
            <person name="Archibald J.M."/>
        </authorList>
    </citation>
    <scope>NUCLEOTIDE SEQUENCE</scope>
    <source>
        <strain evidence="3">CCMP2712</strain>
    </source>
</reference>
<name>L1J736_GUITC</name>
<evidence type="ECO:0000313" key="1">
    <source>
        <dbReference type="EMBL" id="EKX43914.1"/>
    </source>
</evidence>
<proteinExistence type="predicted"/>
<dbReference type="GeneID" id="17300654"/>
<dbReference type="AlphaFoldDB" id="L1J736"/>